<dbReference type="Proteomes" id="UP000070578">
    <property type="component" value="Unassembled WGS sequence"/>
</dbReference>
<dbReference type="EMBL" id="LSLI01000108">
    <property type="protein sequence ID" value="KXS31008.1"/>
    <property type="molecule type" value="Genomic_DNA"/>
</dbReference>
<keyword evidence="1 2" id="KW-0812">Transmembrane</keyword>
<sequence length="178" mass="18233">MRPVEPQRGSSLIVALVMLVLLTLIAVSAINSTSSSIQVVGNSQFHDEAGAVAQQAIEQVISSNFTIAPASSVISVDINDDGVIDYAGQVNAPTCTSSIPLTNSQLDPTNSADQNCLSSGQLTSTGIVGASGVMPATQSWCAKQTWDIQASVSASNTGASTVVHQGVFLRVPTGTVCL</sequence>
<proteinExistence type="predicted"/>
<accession>A0A139BPZ9</accession>
<feature type="transmembrane region" description="Helical" evidence="1">
    <location>
        <begin position="12"/>
        <end position="30"/>
    </location>
</feature>
<organism evidence="2 3">
    <name type="scientific">Candidatus Gallionella acididurans</name>
    <dbReference type="NCBI Taxonomy" id="1796491"/>
    <lineage>
        <taxon>Bacteria</taxon>
        <taxon>Pseudomonadati</taxon>
        <taxon>Pseudomonadota</taxon>
        <taxon>Betaproteobacteria</taxon>
        <taxon>Nitrosomonadales</taxon>
        <taxon>Gallionellaceae</taxon>
        <taxon>Gallionella</taxon>
    </lineage>
</organism>
<evidence type="ECO:0000313" key="3">
    <source>
        <dbReference type="Proteomes" id="UP000070578"/>
    </source>
</evidence>
<evidence type="ECO:0000256" key="1">
    <source>
        <dbReference type="SAM" id="Phobius"/>
    </source>
</evidence>
<keyword evidence="1" id="KW-1133">Transmembrane helix</keyword>
<comment type="caution">
    <text evidence="2">The sequence shown here is derived from an EMBL/GenBank/DDBJ whole genome shotgun (WGS) entry which is preliminary data.</text>
</comment>
<keyword evidence="1" id="KW-0472">Membrane</keyword>
<reference evidence="2 3" key="1">
    <citation type="submission" date="2016-02" db="EMBL/GenBank/DDBJ databases">
        <authorList>
            <person name="Wen L."/>
            <person name="He K."/>
            <person name="Yang H."/>
        </authorList>
    </citation>
    <scope>NUCLEOTIDE SEQUENCE [LARGE SCALE GENOMIC DNA]</scope>
    <source>
        <strain evidence="2">ShG14-8</strain>
    </source>
</reference>
<reference evidence="2 3" key="2">
    <citation type="submission" date="2016-03" db="EMBL/GenBank/DDBJ databases">
        <title>New uncultured bacterium of the family Gallionellaceae from acid mine drainage: description and reconstruction of genome based on metagenomic analysis of microbial community.</title>
        <authorList>
            <person name="Kadnikov V."/>
            <person name="Ivasenko D."/>
            <person name="Beletsky A."/>
            <person name="Mardanov A."/>
            <person name="Danilova E."/>
            <person name="Pimenov N."/>
            <person name="Karnachuk O."/>
            <person name="Ravin N."/>
        </authorList>
    </citation>
    <scope>NUCLEOTIDE SEQUENCE [LARGE SCALE GENOMIC DNA]</scope>
    <source>
        <strain evidence="2">ShG14-8</strain>
    </source>
</reference>
<dbReference type="AlphaFoldDB" id="A0A139BPZ9"/>
<gene>
    <name evidence="2" type="ORF">AWT59_2865</name>
</gene>
<protein>
    <submittedName>
        <fullName evidence="2">Putative transmembrane protein</fullName>
    </submittedName>
</protein>
<name>A0A139BPZ9_9PROT</name>
<evidence type="ECO:0000313" key="2">
    <source>
        <dbReference type="EMBL" id="KXS31008.1"/>
    </source>
</evidence>